<dbReference type="GO" id="GO:0004896">
    <property type="term" value="F:cytokine receptor activity"/>
    <property type="evidence" value="ECO:0007669"/>
    <property type="project" value="InterPro"/>
</dbReference>
<evidence type="ECO:0000256" key="3">
    <source>
        <dbReference type="ARBA" id="ARBA00022729"/>
    </source>
</evidence>
<evidence type="ECO:0000256" key="2">
    <source>
        <dbReference type="ARBA" id="ARBA00022692"/>
    </source>
</evidence>
<dbReference type="GO" id="GO:0016064">
    <property type="term" value="P:immunoglobulin mediated immune response"/>
    <property type="evidence" value="ECO:0007669"/>
    <property type="project" value="TreeGrafter"/>
</dbReference>
<keyword evidence="5" id="KW-0472">Membrane</keyword>
<feature type="non-terminal residue" evidence="9">
    <location>
        <position position="1"/>
    </location>
</feature>
<dbReference type="PROSITE" id="PS50853">
    <property type="entry name" value="FN3"/>
    <property type="match status" value="1"/>
</dbReference>
<keyword evidence="2" id="KW-0812">Transmembrane</keyword>
<dbReference type="Gene3D" id="2.60.40.10">
    <property type="entry name" value="Immunoglobulins"/>
    <property type="match status" value="1"/>
</dbReference>
<keyword evidence="6" id="KW-0675">Receptor</keyword>
<organism evidence="9 10">
    <name type="scientific">Bucco capensis</name>
    <name type="common">collared puffbird</name>
    <dbReference type="NCBI Taxonomy" id="135168"/>
    <lineage>
        <taxon>Eukaryota</taxon>
        <taxon>Metazoa</taxon>
        <taxon>Chordata</taxon>
        <taxon>Craniata</taxon>
        <taxon>Vertebrata</taxon>
        <taxon>Euteleostomi</taxon>
        <taxon>Archelosauria</taxon>
        <taxon>Archosauria</taxon>
        <taxon>Dinosauria</taxon>
        <taxon>Saurischia</taxon>
        <taxon>Theropoda</taxon>
        <taxon>Coelurosauria</taxon>
        <taxon>Aves</taxon>
        <taxon>Neognathae</taxon>
        <taxon>Neoaves</taxon>
        <taxon>Telluraves</taxon>
        <taxon>Coraciimorphae</taxon>
        <taxon>Piciformes</taxon>
        <taxon>Bucconidae</taxon>
        <taxon>Bucco</taxon>
    </lineage>
</organism>
<proteinExistence type="predicted"/>
<dbReference type="InterPro" id="IPR003961">
    <property type="entry name" value="FN3_dom"/>
</dbReference>
<keyword evidence="3" id="KW-0732">Signal</keyword>
<dbReference type="AlphaFoldDB" id="A0A7K9I766"/>
<accession>A0A7K9I766</accession>
<dbReference type="InterPro" id="IPR036116">
    <property type="entry name" value="FN3_sf"/>
</dbReference>
<sequence>GYRVSLHGNFFGHNHTYIPFPEYSPRRHIKPDPPLNIQSNATASKCQIWWSVPWCLDEILQYELQYKEHSMSWETALNKTAPSSQPQLEIEGTELRAGVAYMARVRCKVSEHEDSYHSQWSEWSQATVFQKAGVPKLTEKILTARTTQFLFIPLSFGTLLYLCWNCKLSSRARQKASPALIFPHQLLSFSHSIICTMGILR</sequence>
<reference evidence="9 10" key="1">
    <citation type="submission" date="2019-09" db="EMBL/GenBank/DDBJ databases">
        <title>Bird 10,000 Genomes (B10K) Project - Family phase.</title>
        <authorList>
            <person name="Zhang G."/>
        </authorList>
    </citation>
    <scope>NUCLEOTIDE SEQUENCE [LARGE SCALE GENOMIC DNA]</scope>
    <source>
        <strain evidence="9">B10K-DU-001-16</strain>
        <tissue evidence="9">Muscle</tissue>
    </source>
</reference>
<dbReference type="PANTHER" id="PTHR23037:SF29">
    <property type="entry name" value="INTERLEUKIN-9 RECEPTOR"/>
    <property type="match status" value="1"/>
</dbReference>
<name>A0A7K9I766_9PICI</name>
<evidence type="ECO:0000259" key="8">
    <source>
        <dbReference type="PROSITE" id="PS50853"/>
    </source>
</evidence>
<dbReference type="GO" id="GO:0009897">
    <property type="term" value="C:external side of plasma membrane"/>
    <property type="evidence" value="ECO:0007669"/>
    <property type="project" value="TreeGrafter"/>
</dbReference>
<keyword evidence="4" id="KW-1133">Transmembrane helix</keyword>
<feature type="domain" description="Fibronectin type-III" evidence="8">
    <location>
        <begin position="30"/>
        <end position="131"/>
    </location>
</feature>
<dbReference type="OrthoDB" id="8897483at2759"/>
<dbReference type="PANTHER" id="PTHR23037">
    <property type="entry name" value="CYTOKINE RECEPTOR"/>
    <property type="match status" value="1"/>
</dbReference>
<keyword evidence="10" id="KW-1185">Reference proteome</keyword>
<protein>
    <submittedName>
        <fullName evidence="9">IL9R protein</fullName>
    </submittedName>
</protein>
<dbReference type="SUPFAM" id="SSF49265">
    <property type="entry name" value="Fibronectin type III"/>
    <property type="match status" value="1"/>
</dbReference>
<evidence type="ECO:0000256" key="1">
    <source>
        <dbReference type="ARBA" id="ARBA00004479"/>
    </source>
</evidence>
<evidence type="ECO:0000256" key="5">
    <source>
        <dbReference type="ARBA" id="ARBA00023136"/>
    </source>
</evidence>
<feature type="non-terminal residue" evidence="9">
    <location>
        <position position="201"/>
    </location>
</feature>
<dbReference type="EMBL" id="VWZO01020522">
    <property type="protein sequence ID" value="NXH21933.1"/>
    <property type="molecule type" value="Genomic_DNA"/>
</dbReference>
<dbReference type="InterPro" id="IPR013783">
    <property type="entry name" value="Ig-like_fold"/>
</dbReference>
<evidence type="ECO:0000313" key="9">
    <source>
        <dbReference type="EMBL" id="NXH21933.1"/>
    </source>
</evidence>
<gene>
    <name evidence="9" type="primary">Il9r</name>
    <name evidence="9" type="ORF">BUCCAP_R00177</name>
</gene>
<evidence type="ECO:0000256" key="6">
    <source>
        <dbReference type="ARBA" id="ARBA00023170"/>
    </source>
</evidence>
<comment type="subcellular location">
    <subcellularLocation>
        <location evidence="1">Membrane</location>
        <topology evidence="1">Single-pass type I membrane protein</topology>
    </subcellularLocation>
</comment>
<dbReference type="PROSITE" id="PS01355">
    <property type="entry name" value="HEMATOPO_REC_S_F1"/>
    <property type="match status" value="1"/>
</dbReference>
<dbReference type="Proteomes" id="UP000534107">
    <property type="component" value="Unassembled WGS sequence"/>
</dbReference>
<keyword evidence="7" id="KW-0325">Glycoprotein</keyword>
<comment type="caution">
    <text evidence="9">The sequence shown here is derived from an EMBL/GenBank/DDBJ whole genome shotgun (WGS) entry which is preliminary data.</text>
</comment>
<evidence type="ECO:0000256" key="7">
    <source>
        <dbReference type="ARBA" id="ARBA00023180"/>
    </source>
</evidence>
<dbReference type="InterPro" id="IPR003531">
    <property type="entry name" value="Hempt_rcpt_S_F1_CS"/>
</dbReference>
<evidence type="ECO:0000256" key="4">
    <source>
        <dbReference type="ARBA" id="ARBA00022989"/>
    </source>
</evidence>
<evidence type="ECO:0000313" key="10">
    <source>
        <dbReference type="Proteomes" id="UP000534107"/>
    </source>
</evidence>